<evidence type="ECO:0000256" key="8">
    <source>
        <dbReference type="ARBA" id="ARBA00022989"/>
    </source>
</evidence>
<dbReference type="InterPro" id="IPR010412">
    <property type="entry name" value="DUF1007"/>
</dbReference>
<protein>
    <recommendedName>
        <fullName evidence="16">Nickel/cobalt efflux system</fullName>
    </recommendedName>
</protein>
<dbReference type="GO" id="GO:0015099">
    <property type="term" value="F:nickel cation transmembrane transporter activity"/>
    <property type="evidence" value="ECO:0007669"/>
    <property type="project" value="InterPro"/>
</dbReference>
<reference evidence="15" key="1">
    <citation type="submission" date="2017-05" db="EMBL/GenBank/DDBJ databases">
        <authorList>
            <person name="Macchi M."/>
            <person name="Festa S."/>
            <person name="Coppotelli B.M."/>
            <person name="Morelli I.S."/>
        </authorList>
    </citation>
    <scope>NUCLEOTIDE SEQUENCE [LARGE SCALE GENOMIC DNA]</scope>
    <source>
        <strain evidence="15">I</strain>
    </source>
</reference>
<evidence type="ECO:0000313" key="14">
    <source>
        <dbReference type="EMBL" id="OWJ69220.1"/>
    </source>
</evidence>
<dbReference type="GO" id="GO:0046583">
    <property type="term" value="F:monoatomic cation efflux transmembrane transporter activity"/>
    <property type="evidence" value="ECO:0007669"/>
    <property type="project" value="TreeGrafter"/>
</dbReference>
<keyword evidence="11 13" id="KW-0472">Membrane</keyword>
<dbReference type="Pfam" id="PF06226">
    <property type="entry name" value="DUF1007"/>
    <property type="match status" value="1"/>
</dbReference>
<evidence type="ECO:0000256" key="7">
    <source>
        <dbReference type="ARBA" id="ARBA00022692"/>
    </source>
</evidence>
<keyword evidence="7 13" id="KW-0812">Transmembrane</keyword>
<evidence type="ECO:0000256" key="12">
    <source>
        <dbReference type="ARBA" id="ARBA00023285"/>
    </source>
</evidence>
<name>A0A211ZVC0_9PROT</name>
<dbReference type="GO" id="GO:0010045">
    <property type="term" value="P:response to nickel cation"/>
    <property type="evidence" value="ECO:0007669"/>
    <property type="project" value="TreeGrafter"/>
</dbReference>
<dbReference type="OrthoDB" id="1679673at2"/>
<gene>
    <name evidence="14" type="ORF">BWR60_01425</name>
</gene>
<dbReference type="GO" id="GO:0032025">
    <property type="term" value="P:response to cobalt ion"/>
    <property type="evidence" value="ECO:0007669"/>
    <property type="project" value="TreeGrafter"/>
</dbReference>
<evidence type="ECO:0000313" key="15">
    <source>
        <dbReference type="Proteomes" id="UP000196655"/>
    </source>
</evidence>
<feature type="transmembrane region" description="Helical" evidence="13">
    <location>
        <begin position="521"/>
        <end position="547"/>
    </location>
</feature>
<dbReference type="Pfam" id="PF03824">
    <property type="entry name" value="NicO"/>
    <property type="match status" value="1"/>
</dbReference>
<evidence type="ECO:0000256" key="1">
    <source>
        <dbReference type="ARBA" id="ARBA00002510"/>
    </source>
</evidence>
<sequence>MSRHAPDIQPADRPAVGAAPAAFYAGLAAAVAEIAMRKGGATGWPARLVSIGPTIATLILPSVAAAHPHAWIDLRSAFLLQEDGRIAAVEEQWLFDDFYTSAVFESESPDDRPTPEAVTALARTNLRNLEPYDYFTRIRANGQAVPLGTVTDFESTLRNGRIWLRFVVPLAEPIDPRAKAVTLKIFDPTYYIDMRYVADDPVALRGVAAEGCGARVVPADPPAQAVAMAAVAPRPTTRWARSSSRPCRSPADDLAAGLAVSGARRRGPGLLALAAIRAGLPPALTAQDELHRRLAAALRAVQADGATVWGLVALSFAHGVFHAVGPGHGKAVISTYLATQRGRPGDALLLAALSSLTQGVAAILMVELAIGLFGLPFRQAEATGNRLEAVGFALVAVMGAYLALSHGRRLWRVRRGMAAYGACGHDHGWTSHPAEDAAGSTSLRRLLGVVASVGIRPCSGAVLVLVLARALQLRWTGIAAVLAMSAGTAVTVYALALLSRHARGASLRLMASLSNGSARQAAIADAVGLLGGLILLALGLLLMQAVLSMPSHPLH</sequence>
<feature type="transmembrane region" description="Helical" evidence="13">
    <location>
        <begin position="446"/>
        <end position="471"/>
    </location>
</feature>
<feature type="transmembrane region" description="Helical" evidence="13">
    <location>
        <begin position="477"/>
        <end position="500"/>
    </location>
</feature>
<proteinExistence type="predicted"/>
<feature type="transmembrane region" description="Helical" evidence="13">
    <location>
        <begin position="347"/>
        <end position="375"/>
    </location>
</feature>
<keyword evidence="8 13" id="KW-1133">Transmembrane helix</keyword>
<organism evidence="14 15">
    <name type="scientific">Inquilinus limosus</name>
    <dbReference type="NCBI Taxonomy" id="171674"/>
    <lineage>
        <taxon>Bacteria</taxon>
        <taxon>Pseudomonadati</taxon>
        <taxon>Pseudomonadota</taxon>
        <taxon>Alphaproteobacteria</taxon>
        <taxon>Rhodospirillales</taxon>
        <taxon>Rhodospirillaceae</taxon>
        <taxon>Inquilinus</taxon>
    </lineage>
</organism>
<keyword evidence="3" id="KW-0171">Cobalt transport</keyword>
<evidence type="ECO:0000256" key="11">
    <source>
        <dbReference type="ARBA" id="ARBA00023136"/>
    </source>
</evidence>
<keyword evidence="9" id="KW-0406">Ion transport</keyword>
<dbReference type="EMBL" id="NHON01000001">
    <property type="protein sequence ID" value="OWJ69220.1"/>
    <property type="molecule type" value="Genomic_DNA"/>
</dbReference>
<comment type="caution">
    <text evidence="14">The sequence shown here is derived from an EMBL/GenBank/DDBJ whole genome shotgun (WGS) entry which is preliminary data.</text>
</comment>
<dbReference type="PANTHER" id="PTHR40659">
    <property type="entry name" value="NICKEL/COBALT EFFLUX SYSTEM RCNA"/>
    <property type="match status" value="1"/>
</dbReference>
<dbReference type="InterPro" id="IPR051224">
    <property type="entry name" value="NiCoT_RcnA"/>
</dbReference>
<keyword evidence="4" id="KW-0813">Transport</keyword>
<comment type="function">
    <text evidence="1">Efflux system for nickel and cobalt.</text>
</comment>
<evidence type="ECO:0000256" key="4">
    <source>
        <dbReference type="ARBA" id="ARBA00022448"/>
    </source>
</evidence>
<keyword evidence="15" id="KW-1185">Reference proteome</keyword>
<evidence type="ECO:0000256" key="10">
    <source>
        <dbReference type="ARBA" id="ARBA00023112"/>
    </source>
</evidence>
<dbReference type="PANTHER" id="PTHR40659:SF1">
    <property type="entry name" value="NICKEL_COBALT EFFLUX SYSTEM RCNA"/>
    <property type="match status" value="1"/>
</dbReference>
<dbReference type="InterPro" id="IPR011541">
    <property type="entry name" value="Ni/Co_transpt_high_affinity"/>
</dbReference>
<dbReference type="Proteomes" id="UP000196655">
    <property type="component" value="Unassembled WGS sequence"/>
</dbReference>
<evidence type="ECO:0008006" key="16">
    <source>
        <dbReference type="Google" id="ProtNLM"/>
    </source>
</evidence>
<keyword evidence="5" id="KW-1003">Cell membrane</keyword>
<keyword evidence="12" id="KW-0170">Cobalt</keyword>
<evidence type="ECO:0000256" key="5">
    <source>
        <dbReference type="ARBA" id="ARBA00022475"/>
    </source>
</evidence>
<evidence type="ECO:0000256" key="9">
    <source>
        <dbReference type="ARBA" id="ARBA00023065"/>
    </source>
</evidence>
<evidence type="ECO:0000256" key="6">
    <source>
        <dbReference type="ARBA" id="ARBA00022596"/>
    </source>
</evidence>
<dbReference type="GO" id="GO:0005886">
    <property type="term" value="C:plasma membrane"/>
    <property type="evidence" value="ECO:0007669"/>
    <property type="project" value="UniProtKB-SubCell"/>
</dbReference>
<dbReference type="GO" id="GO:0006824">
    <property type="term" value="P:cobalt ion transport"/>
    <property type="evidence" value="ECO:0007669"/>
    <property type="project" value="UniProtKB-KW"/>
</dbReference>
<keyword evidence="6" id="KW-0533">Nickel</keyword>
<comment type="subcellular location">
    <subcellularLocation>
        <location evidence="2">Cell membrane</location>
        <topology evidence="2">Multi-pass membrane protein</topology>
    </subcellularLocation>
</comment>
<dbReference type="AlphaFoldDB" id="A0A211ZVC0"/>
<accession>A0A211ZVC0</accession>
<evidence type="ECO:0000256" key="3">
    <source>
        <dbReference type="ARBA" id="ARBA00022426"/>
    </source>
</evidence>
<evidence type="ECO:0000256" key="2">
    <source>
        <dbReference type="ARBA" id="ARBA00004651"/>
    </source>
</evidence>
<evidence type="ECO:0000256" key="13">
    <source>
        <dbReference type="SAM" id="Phobius"/>
    </source>
</evidence>
<feature type="transmembrane region" description="Helical" evidence="13">
    <location>
        <begin position="387"/>
        <end position="404"/>
    </location>
</feature>
<keyword evidence="10" id="KW-0921">Nickel transport</keyword>